<protein>
    <submittedName>
        <fullName evidence="3">Transcriptional regulator</fullName>
    </submittedName>
</protein>
<dbReference type="AlphaFoldDB" id="W4V3V0"/>
<dbReference type="InterPro" id="IPR003313">
    <property type="entry name" value="AraC-bd"/>
</dbReference>
<evidence type="ECO:0000256" key="1">
    <source>
        <dbReference type="ARBA" id="ARBA00023125"/>
    </source>
</evidence>
<keyword evidence="4" id="KW-1185">Reference proteome</keyword>
<sequence>MDNNILPKAWESLLSSSTFIPVIVKTIERFHDTSWHMEPNRHECFEMVYIKRGKAVFEIAGYPAEIGPNDIIIIKPNQPHKFIVKSESGCEFTVLSFKFINRFDGQYSDVSLENFLDFVSSKETGAFITLKVSQKNDIITLLNRILNERENPDIGSEFLNYLLVMELFVLISRALKMEWENSIKNKSPKLKELIQASVNYINNNYERDISLKDIARYVF</sequence>
<dbReference type="SUPFAM" id="SSF51215">
    <property type="entry name" value="Regulatory protein AraC"/>
    <property type="match status" value="1"/>
</dbReference>
<comment type="caution">
    <text evidence="3">The sequence shown here is derived from an EMBL/GenBank/DDBJ whole genome shotgun (WGS) entry which is preliminary data.</text>
</comment>
<dbReference type="Pfam" id="PF02311">
    <property type="entry name" value="AraC_binding"/>
    <property type="match status" value="1"/>
</dbReference>
<evidence type="ECO:0000313" key="4">
    <source>
        <dbReference type="Proteomes" id="UP000019109"/>
    </source>
</evidence>
<dbReference type="STRING" id="1294263.JCM21531_1222"/>
<dbReference type="InterPro" id="IPR037923">
    <property type="entry name" value="HTH-like"/>
</dbReference>
<evidence type="ECO:0000259" key="2">
    <source>
        <dbReference type="Pfam" id="PF02311"/>
    </source>
</evidence>
<feature type="domain" description="AraC-type arabinose-binding/dimerisation" evidence="2">
    <location>
        <begin position="30"/>
        <end position="97"/>
    </location>
</feature>
<proteinExistence type="predicted"/>
<dbReference type="Gene3D" id="2.60.120.10">
    <property type="entry name" value="Jelly Rolls"/>
    <property type="match status" value="1"/>
</dbReference>
<name>W4V3V0_9FIRM</name>
<dbReference type="GO" id="GO:0003677">
    <property type="term" value="F:DNA binding"/>
    <property type="evidence" value="ECO:0007669"/>
    <property type="project" value="UniProtKB-KW"/>
</dbReference>
<dbReference type="EMBL" id="BAVR01000010">
    <property type="protein sequence ID" value="GAE87822.1"/>
    <property type="molecule type" value="Genomic_DNA"/>
</dbReference>
<dbReference type="GO" id="GO:0006355">
    <property type="term" value="P:regulation of DNA-templated transcription"/>
    <property type="evidence" value="ECO:0007669"/>
    <property type="project" value="InterPro"/>
</dbReference>
<dbReference type="InterPro" id="IPR014710">
    <property type="entry name" value="RmlC-like_jellyroll"/>
</dbReference>
<gene>
    <name evidence="3" type="ORF">JCM21531_1222</name>
</gene>
<organism evidence="3 4">
    <name type="scientific">Acetivibrio straminisolvens JCM 21531</name>
    <dbReference type="NCBI Taxonomy" id="1294263"/>
    <lineage>
        <taxon>Bacteria</taxon>
        <taxon>Bacillati</taxon>
        <taxon>Bacillota</taxon>
        <taxon>Clostridia</taxon>
        <taxon>Eubacteriales</taxon>
        <taxon>Oscillospiraceae</taxon>
        <taxon>Acetivibrio</taxon>
    </lineage>
</organism>
<evidence type="ECO:0000313" key="3">
    <source>
        <dbReference type="EMBL" id="GAE87822.1"/>
    </source>
</evidence>
<dbReference type="Proteomes" id="UP000019109">
    <property type="component" value="Unassembled WGS sequence"/>
</dbReference>
<reference evidence="3" key="1">
    <citation type="journal article" date="2014" name="Genome Announc.">
        <title>Draft Genome Sequence of Clostridium straminisolvens Strain JCM 21531T, Isolated from a Cellulose-Degrading Bacterial Community.</title>
        <authorList>
            <person name="Yuki M."/>
            <person name="Oshima K."/>
            <person name="Suda W."/>
            <person name="Sakamoto M."/>
            <person name="Kitamura K."/>
            <person name="Iida T."/>
            <person name="Hattori M."/>
            <person name="Ohkuma M."/>
        </authorList>
    </citation>
    <scope>NUCLEOTIDE SEQUENCE [LARGE SCALE GENOMIC DNA]</scope>
    <source>
        <strain evidence="3">JCM 21531</strain>
    </source>
</reference>
<accession>W4V3V0</accession>
<keyword evidence="1" id="KW-0238">DNA-binding</keyword>